<dbReference type="NCBIfam" id="TIGR01709">
    <property type="entry name" value="typeII_sec_gspL"/>
    <property type="match status" value="1"/>
</dbReference>
<keyword evidence="9" id="KW-0472">Membrane</keyword>
<gene>
    <name evidence="13" type="ORF">H8792_006400</name>
</gene>
<protein>
    <recommendedName>
        <fullName evidence="10">Type II secretion system protein L</fullName>
        <shortName evidence="10">T2SS protein L</shortName>
    </recommendedName>
</protein>
<evidence type="ECO:0000313" key="13">
    <source>
        <dbReference type="EMBL" id="MBF6057970.1"/>
    </source>
</evidence>
<feature type="domain" description="GspL periplasmic" evidence="12">
    <location>
        <begin position="248"/>
        <end position="380"/>
    </location>
</feature>
<dbReference type="CDD" id="cd24017">
    <property type="entry name" value="ASKHA_T2SSL_N"/>
    <property type="match status" value="1"/>
</dbReference>
<comment type="caution">
    <text evidence="13">The sequence shown here is derived from an EMBL/GenBank/DDBJ whole genome shotgun (WGS) entry which is preliminary data.</text>
</comment>
<keyword evidence="8" id="KW-1133">Transmembrane helix</keyword>
<evidence type="ECO:0000256" key="8">
    <source>
        <dbReference type="ARBA" id="ARBA00022989"/>
    </source>
</evidence>
<evidence type="ECO:0000256" key="3">
    <source>
        <dbReference type="ARBA" id="ARBA00022448"/>
    </source>
</evidence>
<dbReference type="InterPro" id="IPR007812">
    <property type="entry name" value="T2SS_protein-GspL"/>
</dbReference>
<accession>A0ABS0BW13</accession>
<keyword evidence="6" id="KW-0812">Transmembrane</keyword>
<evidence type="ECO:0000256" key="9">
    <source>
        <dbReference type="ARBA" id="ARBA00023136"/>
    </source>
</evidence>
<dbReference type="Gene3D" id="3.30.420.380">
    <property type="match status" value="1"/>
</dbReference>
<dbReference type="PIRSF" id="PIRSF015761">
    <property type="entry name" value="Protein_L"/>
    <property type="match status" value="1"/>
</dbReference>
<evidence type="ECO:0000313" key="14">
    <source>
        <dbReference type="Proteomes" id="UP001193680"/>
    </source>
</evidence>
<keyword evidence="14" id="KW-1185">Reference proteome</keyword>
<dbReference type="RefSeq" id="WP_185978117.1">
    <property type="nucleotide sequence ID" value="NZ_JACBGI020000009.1"/>
</dbReference>
<dbReference type="Pfam" id="PF12693">
    <property type="entry name" value="GspL_C"/>
    <property type="match status" value="1"/>
</dbReference>
<feature type="domain" description="GspL cytoplasmic actin-ATPase-like" evidence="11">
    <location>
        <begin position="63"/>
        <end position="199"/>
    </location>
</feature>
<dbReference type="InterPro" id="IPR025691">
    <property type="entry name" value="GspL_pp_dom"/>
</dbReference>
<proteinExistence type="inferred from homology"/>
<dbReference type="EMBL" id="JACBGI020000009">
    <property type="protein sequence ID" value="MBF6057970.1"/>
    <property type="molecule type" value="Genomic_DNA"/>
</dbReference>
<evidence type="ECO:0000256" key="2">
    <source>
        <dbReference type="ARBA" id="ARBA00005318"/>
    </source>
</evidence>
<evidence type="ECO:0000259" key="12">
    <source>
        <dbReference type="Pfam" id="PF12693"/>
    </source>
</evidence>
<evidence type="ECO:0000256" key="10">
    <source>
        <dbReference type="PIRNR" id="PIRNR015761"/>
    </source>
</evidence>
<dbReference type="SUPFAM" id="SSF53067">
    <property type="entry name" value="Actin-like ATPase domain"/>
    <property type="match status" value="1"/>
</dbReference>
<dbReference type="InterPro" id="IPR043129">
    <property type="entry name" value="ATPase_NBD"/>
</dbReference>
<sequence>MLRTKVEQTFSSPSNDETSAELSAVVYFSTDGQLYLQKGEENLVFNSAFPDMVEGARFLKQLKTVWVPSEQVILTEITVPGKRRSDWLAALPYALEERLSAPVEHYHFVPLKRFSDGRTQVAVVTHTLMQAWVETLQAIGGGHLQLVADCFRLPEPSENHWNRVREEGRCLLRSGVYQGFGALQGWFDPLLYSAKYSANQQAGSSTTEIDELLSDDLANSSSRIDAVLNLRVGPYGGKHGYSGMAKIWGWPLGAVAALLVISMLDTSIQTSRLQEQAQSYKQQSHALFKQLFPQTKRIINIKSQTLSNLKQQSGGGSDTVSFMPWLHQIETLVQPGKGVKIDKLDWSLKQKQLSFYLQASKTESLQVLETQAKQRLQNAQVRLQLKTVTPQLVEGILYVAAP</sequence>
<evidence type="ECO:0000256" key="6">
    <source>
        <dbReference type="ARBA" id="ARBA00022692"/>
    </source>
</evidence>
<comment type="function">
    <text evidence="10">Inner membrane component of the type II secretion system required for the energy-dependent secretion of extracellular factors such as proteases and toxins from the periplasm.</text>
</comment>
<evidence type="ECO:0000256" key="7">
    <source>
        <dbReference type="ARBA" id="ARBA00022927"/>
    </source>
</evidence>
<dbReference type="Proteomes" id="UP001193680">
    <property type="component" value="Unassembled WGS sequence"/>
</dbReference>
<evidence type="ECO:0000256" key="5">
    <source>
        <dbReference type="ARBA" id="ARBA00022519"/>
    </source>
</evidence>
<comment type="subcellular location">
    <subcellularLocation>
        <location evidence="1">Cell inner membrane</location>
        <topology evidence="1">Single-pass membrane protein</topology>
    </subcellularLocation>
</comment>
<evidence type="ECO:0000259" key="11">
    <source>
        <dbReference type="Pfam" id="PF05134"/>
    </source>
</evidence>
<evidence type="ECO:0000256" key="1">
    <source>
        <dbReference type="ARBA" id="ARBA00004377"/>
    </source>
</evidence>
<reference evidence="13 14" key="1">
    <citation type="submission" date="2020-11" db="EMBL/GenBank/DDBJ databases">
        <title>Sulfur oxidizing isolate from Hospital Hole Sinkhole.</title>
        <authorList>
            <person name="Scott K.M."/>
        </authorList>
    </citation>
    <scope>NUCLEOTIDE SEQUENCE [LARGE SCALE GENOMIC DNA]</scope>
    <source>
        <strain evidence="13 14">HH1</strain>
    </source>
</reference>
<keyword evidence="7 10" id="KW-0653">Protein transport</keyword>
<comment type="similarity">
    <text evidence="2 10">Belongs to the GSP L family.</text>
</comment>
<evidence type="ECO:0000256" key="4">
    <source>
        <dbReference type="ARBA" id="ARBA00022475"/>
    </source>
</evidence>
<dbReference type="InterPro" id="IPR024230">
    <property type="entry name" value="GspL_cyto_dom"/>
</dbReference>
<name>A0ABS0BW13_9GAMM</name>
<keyword evidence="3 10" id="KW-0813">Transport</keyword>
<keyword evidence="4" id="KW-1003">Cell membrane</keyword>
<dbReference type="Pfam" id="PF05134">
    <property type="entry name" value="T2SSL"/>
    <property type="match status" value="1"/>
</dbReference>
<dbReference type="Gene3D" id="3.30.1360.100">
    <property type="entry name" value="General secretion pathway protein M, EpsM"/>
    <property type="match status" value="1"/>
</dbReference>
<keyword evidence="5" id="KW-0997">Cell inner membrane</keyword>
<organism evidence="13 14">
    <name type="scientific">Thiomicrorhabdus heinhorstiae</name>
    <dbReference type="NCBI Taxonomy" id="2748010"/>
    <lineage>
        <taxon>Bacteria</taxon>
        <taxon>Pseudomonadati</taxon>
        <taxon>Pseudomonadota</taxon>
        <taxon>Gammaproteobacteria</taxon>
        <taxon>Thiotrichales</taxon>
        <taxon>Piscirickettsiaceae</taxon>
        <taxon>Thiomicrorhabdus</taxon>
    </lineage>
</organism>